<keyword evidence="7" id="KW-1185">Reference proteome</keyword>
<keyword evidence="3" id="KW-0472">Membrane</keyword>
<dbReference type="eggNOG" id="KOG2668">
    <property type="taxonomic scope" value="Eukaryota"/>
</dbReference>
<organism evidence="6 7">
    <name type="scientific">Capsaspora owczarzaki (strain ATCC 30864)</name>
    <dbReference type="NCBI Taxonomy" id="595528"/>
    <lineage>
        <taxon>Eukaryota</taxon>
        <taxon>Filasterea</taxon>
        <taxon>Capsaspora</taxon>
    </lineage>
</organism>
<comment type="subcellular location">
    <subcellularLocation>
        <location evidence="1">Membrane</location>
    </subcellularLocation>
</comment>
<evidence type="ECO:0000256" key="2">
    <source>
        <dbReference type="ARBA" id="ARBA00007161"/>
    </source>
</evidence>
<dbReference type="EMBL" id="KE346373">
    <property type="protein sequence ID" value="KJE97317.1"/>
    <property type="molecule type" value="Genomic_DNA"/>
</dbReference>
<dbReference type="GO" id="GO:0002020">
    <property type="term" value="F:protease binding"/>
    <property type="evidence" value="ECO:0007669"/>
    <property type="project" value="TreeGrafter"/>
</dbReference>
<sequence length="439" mass="47549">MGNVHTVGPNEALVISGGCSSGARKVIIGGYGFAWWLVSDIKRLTLEVLTLEPVCNDVETKQGVAVSVSAVAQVKFLTERALLEKAMEQFLGKSTREIQDVIVQTLEGHLRAILGTLTVEEIYKDREKFAELVREVASPDVGKMGVEILSFTIKDIADKVGYLDSLGKKRTAEVKRDADIGVAHAKRDAGIKEAEAQRRHMDVKYAADTEIADAKRGYELQKAQFDQEINTKKATAELAYSLQAAKVQQSIKQENIQIEVIERRKQIEVEEQEIIRRQYELEAQVRKPADADKFKIETLAQAQRTRTIVSAQAEAEAIKLIGAAEAAAIQAKGIAEADEMRMKAAAFKQYGNAAIMNMVLEALPKIAAEIAAPLAKTDNIVLLSGDSNATSADRATSEIARLVGQLPPAVQAITGVDLTKTLARLASGSATAPAATATR</sequence>
<dbReference type="STRING" id="595528.A0A0D2VZM8"/>
<dbReference type="GO" id="GO:0016600">
    <property type="term" value="C:flotillin complex"/>
    <property type="evidence" value="ECO:0007669"/>
    <property type="project" value="TreeGrafter"/>
</dbReference>
<proteinExistence type="inferred from homology"/>
<dbReference type="CDD" id="cd03399">
    <property type="entry name" value="SPFH_flotillin"/>
    <property type="match status" value="1"/>
</dbReference>
<dbReference type="InterPro" id="IPR001107">
    <property type="entry name" value="Band_7"/>
</dbReference>
<feature type="domain" description="Band 7" evidence="5">
    <location>
        <begin position="86"/>
        <end position="268"/>
    </location>
</feature>
<evidence type="ECO:0000256" key="4">
    <source>
        <dbReference type="RuleBase" id="RU366054"/>
    </source>
</evidence>
<evidence type="ECO:0000256" key="1">
    <source>
        <dbReference type="ARBA" id="ARBA00004370"/>
    </source>
</evidence>
<dbReference type="OrthoDB" id="6080404at2759"/>
<dbReference type="PANTHER" id="PTHR13806:SF46">
    <property type="entry name" value="FLOTILLIN-1-RELATED"/>
    <property type="match status" value="1"/>
</dbReference>
<protein>
    <submittedName>
        <fullName evidence="6">Flotillin 2-PF</fullName>
    </submittedName>
</protein>
<reference evidence="7" key="1">
    <citation type="submission" date="2011-02" db="EMBL/GenBank/DDBJ databases">
        <title>The Genome Sequence of Capsaspora owczarzaki ATCC 30864.</title>
        <authorList>
            <person name="Russ C."/>
            <person name="Cuomo C."/>
            <person name="Burger G."/>
            <person name="Gray M.W."/>
            <person name="Holland P.W.H."/>
            <person name="King N."/>
            <person name="Lang F.B.F."/>
            <person name="Roger A.J."/>
            <person name="Ruiz-Trillo I."/>
            <person name="Young S.K."/>
            <person name="Zeng Q."/>
            <person name="Gargeya S."/>
            <person name="Alvarado L."/>
            <person name="Berlin A."/>
            <person name="Chapman S.B."/>
            <person name="Chen Z."/>
            <person name="Freedman E."/>
            <person name="Gellesch M."/>
            <person name="Goldberg J."/>
            <person name="Griggs A."/>
            <person name="Gujja S."/>
            <person name="Heilman E."/>
            <person name="Heiman D."/>
            <person name="Howarth C."/>
            <person name="Mehta T."/>
            <person name="Neiman D."/>
            <person name="Pearson M."/>
            <person name="Roberts A."/>
            <person name="Saif S."/>
            <person name="Shea T."/>
            <person name="Shenoy N."/>
            <person name="Sisk P."/>
            <person name="Stolte C."/>
            <person name="Sykes S."/>
            <person name="White J."/>
            <person name="Yandava C."/>
            <person name="Haas B."/>
            <person name="Nusbaum C."/>
            <person name="Birren B."/>
        </authorList>
    </citation>
    <scope>NUCLEOTIDE SEQUENCE</scope>
    <source>
        <strain evidence="7">ATCC 30864</strain>
    </source>
</reference>
<dbReference type="InterPro" id="IPR036013">
    <property type="entry name" value="Band_7/SPFH_dom_sf"/>
</dbReference>
<evidence type="ECO:0000256" key="3">
    <source>
        <dbReference type="ARBA" id="ARBA00023136"/>
    </source>
</evidence>
<dbReference type="Pfam" id="PF01145">
    <property type="entry name" value="Band_7"/>
    <property type="match status" value="1"/>
</dbReference>
<dbReference type="InParanoid" id="A0A0D2VZM8"/>
<dbReference type="Gene3D" id="3.30.479.30">
    <property type="entry name" value="Band 7 domain"/>
    <property type="match status" value="1"/>
</dbReference>
<comment type="similarity">
    <text evidence="2 4">Belongs to the band 7/mec-2 family. Flotillin subfamily.</text>
</comment>
<gene>
    <name evidence="6" type="ORF">CAOG_007745</name>
</gene>
<dbReference type="RefSeq" id="XP_004343619.1">
    <property type="nucleotide sequence ID" value="XM_004343569.2"/>
</dbReference>
<accession>A0A0D2VZM8</accession>
<dbReference type="GO" id="GO:0072659">
    <property type="term" value="P:protein localization to plasma membrane"/>
    <property type="evidence" value="ECO:0007669"/>
    <property type="project" value="TreeGrafter"/>
</dbReference>
<dbReference type="SUPFAM" id="SSF117892">
    <property type="entry name" value="Band 7/SPFH domain"/>
    <property type="match status" value="1"/>
</dbReference>
<dbReference type="PhylomeDB" id="A0A0D2VZM8"/>
<dbReference type="OMA" id="AMSAPHN"/>
<dbReference type="InterPro" id="IPR027705">
    <property type="entry name" value="Flotillin_fam"/>
</dbReference>
<dbReference type="Proteomes" id="UP000008743">
    <property type="component" value="Unassembled WGS sequence"/>
</dbReference>
<dbReference type="AlphaFoldDB" id="A0A0D2VZM8"/>
<evidence type="ECO:0000313" key="7">
    <source>
        <dbReference type="Proteomes" id="UP000008743"/>
    </source>
</evidence>
<evidence type="ECO:0000259" key="5">
    <source>
        <dbReference type="SMART" id="SM00244"/>
    </source>
</evidence>
<dbReference type="PANTHER" id="PTHR13806">
    <property type="entry name" value="FLOTILLIN-RELATED"/>
    <property type="match status" value="1"/>
</dbReference>
<dbReference type="GO" id="GO:0031410">
    <property type="term" value="C:cytoplasmic vesicle"/>
    <property type="evidence" value="ECO:0007669"/>
    <property type="project" value="TreeGrafter"/>
</dbReference>
<evidence type="ECO:0000313" key="6">
    <source>
        <dbReference type="EMBL" id="KJE97317.1"/>
    </source>
</evidence>
<dbReference type="SMART" id="SM00244">
    <property type="entry name" value="PHB"/>
    <property type="match status" value="1"/>
</dbReference>
<name>A0A0D2VZM8_CAPO3</name>